<protein>
    <recommendedName>
        <fullName evidence="4">SnoaL-like domain-containing protein</fullName>
    </recommendedName>
</protein>
<dbReference type="SUPFAM" id="SSF54427">
    <property type="entry name" value="NTF2-like"/>
    <property type="match status" value="1"/>
</dbReference>
<dbReference type="EMBL" id="JBETME010000008">
    <property type="protein sequence ID" value="MES4992506.1"/>
    <property type="molecule type" value="Genomic_DNA"/>
</dbReference>
<dbReference type="RefSeq" id="WP_353574460.1">
    <property type="nucleotide sequence ID" value="NZ_JBETME010000008.1"/>
</dbReference>
<evidence type="ECO:0000313" key="3">
    <source>
        <dbReference type="Proteomes" id="UP001438189"/>
    </source>
</evidence>
<dbReference type="InterPro" id="IPR032710">
    <property type="entry name" value="NTF2-like_dom_sf"/>
</dbReference>
<dbReference type="Proteomes" id="UP001438189">
    <property type="component" value="Unassembled WGS sequence"/>
</dbReference>
<sequence length="166" mass="17712">MKAYWITHMTAAVVMSAAITFAHAAEQPVATQTATAELRQFFAGQDAANHNGASTEELVHRFYAGDATVIGEGAAGPTRGLAGAIKALTEWNDYLGPGGNKGCNFEIKEPVVASGQTASVFAELKCKANPPKLAKDETIRQLFVLKKTANGWRVVQEMWQSGGFPD</sequence>
<organism evidence="2 3">
    <name type="scientific">Agrobacterium radiobacter</name>
    <dbReference type="NCBI Taxonomy" id="362"/>
    <lineage>
        <taxon>Bacteria</taxon>
        <taxon>Pseudomonadati</taxon>
        <taxon>Pseudomonadota</taxon>
        <taxon>Alphaproteobacteria</taxon>
        <taxon>Hyphomicrobiales</taxon>
        <taxon>Rhizobiaceae</taxon>
        <taxon>Rhizobium/Agrobacterium group</taxon>
        <taxon>Agrobacterium</taxon>
        <taxon>Agrobacterium tumefaciens complex</taxon>
    </lineage>
</organism>
<name>A0ABD5LKV5_AGRRD</name>
<accession>A0ABD5LKV5</accession>
<comment type="caution">
    <text evidence="2">The sequence shown here is derived from an EMBL/GenBank/DDBJ whole genome shotgun (WGS) entry which is preliminary data.</text>
</comment>
<keyword evidence="1" id="KW-0732">Signal</keyword>
<dbReference type="Gene3D" id="3.10.450.50">
    <property type="match status" value="1"/>
</dbReference>
<evidence type="ECO:0000313" key="2">
    <source>
        <dbReference type="EMBL" id="MES4992506.1"/>
    </source>
</evidence>
<proteinExistence type="predicted"/>
<feature type="chain" id="PRO_5044758819" description="SnoaL-like domain-containing protein" evidence="1">
    <location>
        <begin position="25"/>
        <end position="166"/>
    </location>
</feature>
<gene>
    <name evidence="2" type="ORF">ABVB70_19455</name>
</gene>
<reference evidence="2 3" key="1">
    <citation type="submission" date="2024-06" db="EMBL/GenBank/DDBJ databases">
        <title>Genome sequencing of Agrobacterium spp. from tobacco in Serbia.</title>
        <authorList>
            <person name="Ilicic R.J."/>
            <person name="Studholme D.J."/>
            <person name="Jelusic A."/>
            <person name="Barac G."/>
            <person name="Bagi F."/>
            <person name="Popovic Milovanovic T."/>
        </authorList>
    </citation>
    <scope>NUCLEOTIDE SEQUENCE [LARGE SCALE GENOMIC DNA]</scope>
    <source>
        <strain evidence="2 3">DA1</strain>
    </source>
</reference>
<feature type="signal peptide" evidence="1">
    <location>
        <begin position="1"/>
        <end position="24"/>
    </location>
</feature>
<evidence type="ECO:0000256" key="1">
    <source>
        <dbReference type="SAM" id="SignalP"/>
    </source>
</evidence>
<dbReference type="AlphaFoldDB" id="A0ABD5LKV5"/>
<evidence type="ECO:0008006" key="4">
    <source>
        <dbReference type="Google" id="ProtNLM"/>
    </source>
</evidence>